<keyword evidence="1" id="KW-0812">Transmembrane</keyword>
<name>A0A5C6CV95_9BACT</name>
<organism evidence="2 3">
    <name type="scientific">Bythopirellula polymerisocia</name>
    <dbReference type="NCBI Taxonomy" id="2528003"/>
    <lineage>
        <taxon>Bacteria</taxon>
        <taxon>Pseudomonadati</taxon>
        <taxon>Planctomycetota</taxon>
        <taxon>Planctomycetia</taxon>
        <taxon>Pirellulales</taxon>
        <taxon>Lacipirellulaceae</taxon>
        <taxon>Bythopirellula</taxon>
    </lineage>
</organism>
<comment type="caution">
    <text evidence="2">The sequence shown here is derived from an EMBL/GenBank/DDBJ whole genome shotgun (WGS) entry which is preliminary data.</text>
</comment>
<protein>
    <recommendedName>
        <fullName evidence="4">Major facilitator superfamily (MFS) profile domain-containing protein</fullName>
    </recommendedName>
</protein>
<keyword evidence="1" id="KW-1133">Transmembrane helix</keyword>
<evidence type="ECO:0000256" key="1">
    <source>
        <dbReference type="SAM" id="Phobius"/>
    </source>
</evidence>
<feature type="transmembrane region" description="Helical" evidence="1">
    <location>
        <begin position="58"/>
        <end position="82"/>
    </location>
</feature>
<dbReference type="EMBL" id="SJPS01000002">
    <property type="protein sequence ID" value="TWU28472.1"/>
    <property type="molecule type" value="Genomic_DNA"/>
</dbReference>
<keyword evidence="1" id="KW-0472">Membrane</keyword>
<dbReference type="OrthoDB" id="9844957at2"/>
<dbReference type="AlphaFoldDB" id="A0A5C6CV95"/>
<evidence type="ECO:0000313" key="2">
    <source>
        <dbReference type="EMBL" id="TWU28472.1"/>
    </source>
</evidence>
<accession>A0A5C6CV95</accession>
<dbReference type="Proteomes" id="UP000318437">
    <property type="component" value="Unassembled WGS sequence"/>
</dbReference>
<sequence length="112" mass="12492">MTNLAIHHPKSTLNKALIFLGIAFLMLAGGIAGLMYSVTFLMNLGLKYHDNYEYYRGFLAGCFVWLAGPIGFATPGIMYWYFRTHEVRFSLRALLLATTLVAALSGLYAFSL</sequence>
<keyword evidence="3" id="KW-1185">Reference proteome</keyword>
<feature type="transmembrane region" description="Helical" evidence="1">
    <location>
        <begin position="89"/>
        <end position="110"/>
    </location>
</feature>
<evidence type="ECO:0000313" key="3">
    <source>
        <dbReference type="Proteomes" id="UP000318437"/>
    </source>
</evidence>
<reference evidence="2 3" key="1">
    <citation type="submission" date="2019-02" db="EMBL/GenBank/DDBJ databases">
        <title>Deep-cultivation of Planctomycetes and their phenomic and genomic characterization uncovers novel biology.</title>
        <authorList>
            <person name="Wiegand S."/>
            <person name="Jogler M."/>
            <person name="Boedeker C."/>
            <person name="Pinto D."/>
            <person name="Vollmers J."/>
            <person name="Rivas-Marin E."/>
            <person name="Kohn T."/>
            <person name="Peeters S.H."/>
            <person name="Heuer A."/>
            <person name="Rast P."/>
            <person name="Oberbeckmann S."/>
            <person name="Bunk B."/>
            <person name="Jeske O."/>
            <person name="Meyerdierks A."/>
            <person name="Storesund J.E."/>
            <person name="Kallscheuer N."/>
            <person name="Luecker S."/>
            <person name="Lage O.M."/>
            <person name="Pohl T."/>
            <person name="Merkel B.J."/>
            <person name="Hornburger P."/>
            <person name="Mueller R.-W."/>
            <person name="Bruemmer F."/>
            <person name="Labrenz M."/>
            <person name="Spormann A.M."/>
            <person name="Op Den Camp H."/>
            <person name="Overmann J."/>
            <person name="Amann R."/>
            <person name="Jetten M.S.M."/>
            <person name="Mascher T."/>
            <person name="Medema M.H."/>
            <person name="Devos D.P."/>
            <person name="Kaster A.-K."/>
            <person name="Ovreas L."/>
            <person name="Rohde M."/>
            <person name="Galperin M.Y."/>
            <person name="Jogler C."/>
        </authorList>
    </citation>
    <scope>NUCLEOTIDE SEQUENCE [LARGE SCALE GENOMIC DNA]</scope>
    <source>
        <strain evidence="2 3">Pla144</strain>
    </source>
</reference>
<gene>
    <name evidence="2" type="ORF">Pla144_17620</name>
</gene>
<feature type="transmembrane region" description="Helical" evidence="1">
    <location>
        <begin position="16"/>
        <end position="38"/>
    </location>
</feature>
<evidence type="ECO:0008006" key="4">
    <source>
        <dbReference type="Google" id="ProtNLM"/>
    </source>
</evidence>
<dbReference type="RefSeq" id="WP_146449985.1">
    <property type="nucleotide sequence ID" value="NZ_SJPS01000002.1"/>
</dbReference>
<proteinExistence type="predicted"/>